<comment type="similarity">
    <text evidence="1">Belongs to the cyclin family. Cyclin C subfamily.</text>
</comment>
<dbReference type="FunCoup" id="A0A3N4L9K6">
    <property type="interactions" value="915"/>
</dbReference>
<keyword evidence="3" id="KW-0195">Cyclin</keyword>
<gene>
    <name evidence="5" type="ORF">L211DRAFT_793796</name>
</gene>
<dbReference type="STRING" id="1051890.A0A3N4L9K6"/>
<dbReference type="CDD" id="cd20513">
    <property type="entry name" value="CYCLIN_CCNC_rpt1"/>
    <property type="match status" value="1"/>
</dbReference>
<evidence type="ECO:0000313" key="5">
    <source>
        <dbReference type="EMBL" id="RPB19574.1"/>
    </source>
</evidence>
<proteinExistence type="inferred from homology"/>
<dbReference type="PANTHER" id="PTHR10026">
    <property type="entry name" value="CYCLIN"/>
    <property type="match status" value="1"/>
</dbReference>
<organism evidence="5 6">
    <name type="scientific">Terfezia boudieri ATCC MYA-4762</name>
    <dbReference type="NCBI Taxonomy" id="1051890"/>
    <lineage>
        <taxon>Eukaryota</taxon>
        <taxon>Fungi</taxon>
        <taxon>Dikarya</taxon>
        <taxon>Ascomycota</taxon>
        <taxon>Pezizomycotina</taxon>
        <taxon>Pezizomycetes</taxon>
        <taxon>Pezizales</taxon>
        <taxon>Pezizaceae</taxon>
        <taxon>Terfezia</taxon>
    </lineage>
</organism>
<dbReference type="PIRSF" id="PIRSF028758">
    <property type="entry name" value="Cyclin, C/H/G types"/>
    <property type="match status" value="1"/>
</dbReference>
<feature type="domain" description="Cyclin-like" evidence="4">
    <location>
        <begin position="53"/>
        <end position="152"/>
    </location>
</feature>
<accession>A0A3N4L9K6</accession>
<dbReference type="InterPro" id="IPR013763">
    <property type="entry name" value="Cyclin-like_dom"/>
</dbReference>
<evidence type="ECO:0000256" key="2">
    <source>
        <dbReference type="ARBA" id="ARBA00014912"/>
    </source>
</evidence>
<dbReference type="InterPro" id="IPR036915">
    <property type="entry name" value="Cyclin-like_sf"/>
</dbReference>
<evidence type="ECO:0000256" key="3">
    <source>
        <dbReference type="RuleBase" id="RU000383"/>
    </source>
</evidence>
<evidence type="ECO:0000313" key="6">
    <source>
        <dbReference type="Proteomes" id="UP000267821"/>
    </source>
</evidence>
<dbReference type="SMART" id="SM00385">
    <property type="entry name" value="CYCLIN"/>
    <property type="match status" value="2"/>
</dbReference>
<dbReference type="InParanoid" id="A0A3N4L9K6"/>
<dbReference type="InterPro" id="IPR006671">
    <property type="entry name" value="Cyclin_N"/>
</dbReference>
<keyword evidence="6" id="KW-1185">Reference proteome</keyword>
<dbReference type="Proteomes" id="UP000267821">
    <property type="component" value="Unassembled WGS sequence"/>
</dbReference>
<evidence type="ECO:0000256" key="1">
    <source>
        <dbReference type="ARBA" id="ARBA00008638"/>
    </source>
</evidence>
<dbReference type="EMBL" id="ML121587">
    <property type="protein sequence ID" value="RPB19574.1"/>
    <property type="molecule type" value="Genomic_DNA"/>
</dbReference>
<name>A0A3N4L9K6_9PEZI</name>
<dbReference type="OrthoDB" id="10266018at2759"/>
<dbReference type="Gene3D" id="1.10.472.10">
    <property type="entry name" value="Cyclin-like"/>
    <property type="match status" value="2"/>
</dbReference>
<sequence length="296" mass="33625">MAANYWASSQRQHWQFTREKLAEIRNKLDDSDKDAVKLYPLPERRHLSIYFNIQIVRLGRRMQIRQQALATAQLYLRRFYTKVPIRDTNPYLVLATCVYLACKMEECPQHIRVVAGEARTFWPEFITGEIGKLAECEFWVISEMNSYLIVHHPYRTLQDLGPQLQLTPEETSQSWNVINDSYLTDLPMLYPPHIIALTAIFLSVVLKTSLHATTSSAAAAAVAAATSGSGGNLSSGPGAQSRTVMLIEWYAESGIDMDSIIECTQEIISLYEVWDNFADKVCKDQIGRMIKQRGLS</sequence>
<dbReference type="Pfam" id="PF00134">
    <property type="entry name" value="Cyclin_N"/>
    <property type="match status" value="1"/>
</dbReference>
<dbReference type="GO" id="GO:0006357">
    <property type="term" value="P:regulation of transcription by RNA polymerase II"/>
    <property type="evidence" value="ECO:0007669"/>
    <property type="project" value="InterPro"/>
</dbReference>
<feature type="domain" description="Cyclin-like" evidence="4">
    <location>
        <begin position="155"/>
        <end position="269"/>
    </location>
</feature>
<evidence type="ECO:0000259" key="4">
    <source>
        <dbReference type="SMART" id="SM00385"/>
    </source>
</evidence>
<reference evidence="5 6" key="1">
    <citation type="journal article" date="2018" name="Nat. Ecol. Evol.">
        <title>Pezizomycetes genomes reveal the molecular basis of ectomycorrhizal truffle lifestyle.</title>
        <authorList>
            <person name="Murat C."/>
            <person name="Payen T."/>
            <person name="Noel B."/>
            <person name="Kuo A."/>
            <person name="Morin E."/>
            <person name="Chen J."/>
            <person name="Kohler A."/>
            <person name="Krizsan K."/>
            <person name="Balestrini R."/>
            <person name="Da Silva C."/>
            <person name="Montanini B."/>
            <person name="Hainaut M."/>
            <person name="Levati E."/>
            <person name="Barry K.W."/>
            <person name="Belfiori B."/>
            <person name="Cichocki N."/>
            <person name="Clum A."/>
            <person name="Dockter R.B."/>
            <person name="Fauchery L."/>
            <person name="Guy J."/>
            <person name="Iotti M."/>
            <person name="Le Tacon F."/>
            <person name="Lindquist E.A."/>
            <person name="Lipzen A."/>
            <person name="Malagnac F."/>
            <person name="Mello A."/>
            <person name="Molinier V."/>
            <person name="Miyauchi S."/>
            <person name="Poulain J."/>
            <person name="Riccioni C."/>
            <person name="Rubini A."/>
            <person name="Sitrit Y."/>
            <person name="Splivallo R."/>
            <person name="Traeger S."/>
            <person name="Wang M."/>
            <person name="Zifcakova L."/>
            <person name="Wipf D."/>
            <person name="Zambonelli A."/>
            <person name="Paolocci F."/>
            <person name="Nowrousian M."/>
            <person name="Ottonello S."/>
            <person name="Baldrian P."/>
            <person name="Spatafora J.W."/>
            <person name="Henrissat B."/>
            <person name="Nagy L.G."/>
            <person name="Aury J.M."/>
            <person name="Wincker P."/>
            <person name="Grigoriev I.V."/>
            <person name="Bonfante P."/>
            <person name="Martin F.M."/>
        </authorList>
    </citation>
    <scope>NUCLEOTIDE SEQUENCE [LARGE SCALE GENOMIC DNA]</scope>
    <source>
        <strain evidence="5 6">ATCC MYA-4762</strain>
    </source>
</reference>
<dbReference type="AlphaFoldDB" id="A0A3N4L9K6"/>
<dbReference type="InterPro" id="IPR043198">
    <property type="entry name" value="Cyclin/Ssn8"/>
</dbReference>
<dbReference type="GO" id="GO:0016538">
    <property type="term" value="F:cyclin-dependent protein serine/threonine kinase regulator activity"/>
    <property type="evidence" value="ECO:0007669"/>
    <property type="project" value="InterPro"/>
</dbReference>
<dbReference type="SUPFAM" id="SSF47954">
    <property type="entry name" value="Cyclin-like"/>
    <property type="match status" value="2"/>
</dbReference>
<protein>
    <recommendedName>
        <fullName evidence="2">RNA polymerase II holoenzyme cyclin-like subunit</fullName>
    </recommendedName>
</protein>